<comment type="caution">
    <text evidence="5">The sequence shown here is derived from an EMBL/GenBank/DDBJ whole genome shotgun (WGS) entry which is preliminary data.</text>
</comment>
<dbReference type="SUPFAM" id="SSF46785">
    <property type="entry name" value="Winged helix' DNA-binding domain"/>
    <property type="match status" value="1"/>
</dbReference>
<dbReference type="Proteomes" id="UP000029273">
    <property type="component" value="Unassembled WGS sequence"/>
</dbReference>
<evidence type="ECO:0000313" key="5">
    <source>
        <dbReference type="EMBL" id="OBS08337.1"/>
    </source>
</evidence>
<evidence type="ECO:0000259" key="4">
    <source>
        <dbReference type="Pfam" id="PF12802"/>
    </source>
</evidence>
<dbReference type="Gene3D" id="1.10.10.10">
    <property type="entry name" value="Winged helix-like DNA-binding domain superfamily/Winged helix DNA-binding domain"/>
    <property type="match status" value="1"/>
</dbReference>
<keyword evidence="3" id="KW-0804">Transcription</keyword>
<dbReference type="InterPro" id="IPR000835">
    <property type="entry name" value="HTH_MarR-typ"/>
</dbReference>
<evidence type="ECO:0000256" key="1">
    <source>
        <dbReference type="ARBA" id="ARBA00023015"/>
    </source>
</evidence>
<proteinExistence type="predicted"/>
<evidence type="ECO:0000256" key="3">
    <source>
        <dbReference type="ARBA" id="ARBA00023163"/>
    </source>
</evidence>
<dbReference type="InterPro" id="IPR036390">
    <property type="entry name" value="WH_DNA-bd_sf"/>
</dbReference>
<dbReference type="InterPro" id="IPR036388">
    <property type="entry name" value="WH-like_DNA-bd_sf"/>
</dbReference>
<feature type="domain" description="HTH marR-type" evidence="4">
    <location>
        <begin position="25"/>
        <end position="82"/>
    </location>
</feature>
<keyword evidence="1" id="KW-0805">Transcription regulation</keyword>
<keyword evidence="2" id="KW-0238">DNA-binding</keyword>
<dbReference type="OrthoDB" id="2733322at2"/>
<sequence>MSAHPEISALECFIERVGLSIESDGLPRIAGRMLGFMVLNGGPVSFSELSERLQVSRASVCTNARILSSLGVIERVSRPGDRQDYYQLAESPYARLISGYLERKRQMYAIVQDALGALSSDDDPARRQRLEEMAAFYRVAIAHLQRLVEEMSASGTGTGAVPDAR</sequence>
<organism evidence="5 6">
    <name type="scientific">Acidihalobacter prosperus</name>
    <dbReference type="NCBI Taxonomy" id="160660"/>
    <lineage>
        <taxon>Bacteria</taxon>
        <taxon>Pseudomonadati</taxon>
        <taxon>Pseudomonadota</taxon>
        <taxon>Gammaproteobacteria</taxon>
        <taxon>Chromatiales</taxon>
        <taxon>Ectothiorhodospiraceae</taxon>
        <taxon>Acidihalobacter</taxon>
    </lineage>
</organism>
<dbReference type="PANTHER" id="PTHR38465:SF2">
    <property type="entry name" value="HTH-TYPE TRANSCRIPTIONAL REGULATOR MMPR5"/>
    <property type="match status" value="1"/>
</dbReference>
<dbReference type="CDD" id="cd00090">
    <property type="entry name" value="HTH_ARSR"/>
    <property type="match status" value="1"/>
</dbReference>
<protein>
    <recommendedName>
        <fullName evidence="4">HTH marR-type domain-containing protein</fullName>
    </recommendedName>
</protein>
<accession>A0A1A6C194</accession>
<dbReference type="PANTHER" id="PTHR38465">
    <property type="entry name" value="HTH-TYPE TRANSCRIPTIONAL REGULATOR MJ1563-RELATED"/>
    <property type="match status" value="1"/>
</dbReference>
<reference evidence="5 6" key="1">
    <citation type="journal article" date="2014" name="Genome Announc.">
        <title>Draft Genome Sequence of the Iron-Oxidizing, Acidophilic, and Halotolerant 'Thiobacillus prosperus' Type Strain DSM 5130.</title>
        <authorList>
            <person name="Ossandon F.J."/>
            <person name="Cardenas J.P."/>
            <person name="Corbett M."/>
            <person name="Quatrini R."/>
            <person name="Holmes D.S."/>
            <person name="Watkin E."/>
        </authorList>
    </citation>
    <scope>NUCLEOTIDE SEQUENCE [LARGE SCALE GENOMIC DNA]</scope>
    <source>
        <strain evidence="5 6">DSM 5130</strain>
    </source>
</reference>
<evidence type="ECO:0000313" key="6">
    <source>
        <dbReference type="Proteomes" id="UP000029273"/>
    </source>
</evidence>
<dbReference type="STRING" id="160660.BJI67_15255"/>
<keyword evidence="6" id="KW-1185">Reference proteome</keyword>
<dbReference type="InterPro" id="IPR052362">
    <property type="entry name" value="HTH-GbsR_regulator"/>
</dbReference>
<gene>
    <name evidence="5" type="ORF">Thpro_022587</name>
</gene>
<dbReference type="InterPro" id="IPR011991">
    <property type="entry name" value="ArsR-like_HTH"/>
</dbReference>
<evidence type="ECO:0000256" key="2">
    <source>
        <dbReference type="ARBA" id="ARBA00023125"/>
    </source>
</evidence>
<name>A0A1A6C194_9GAMM</name>
<dbReference type="Pfam" id="PF12802">
    <property type="entry name" value="MarR_2"/>
    <property type="match status" value="1"/>
</dbReference>
<dbReference type="AlphaFoldDB" id="A0A1A6C194"/>
<dbReference type="RefSeq" id="WP_065089730.1">
    <property type="nucleotide sequence ID" value="NZ_JQSG02000006.1"/>
</dbReference>
<dbReference type="GO" id="GO:0003700">
    <property type="term" value="F:DNA-binding transcription factor activity"/>
    <property type="evidence" value="ECO:0007669"/>
    <property type="project" value="InterPro"/>
</dbReference>
<dbReference type="EMBL" id="JQSG02000006">
    <property type="protein sequence ID" value="OBS08337.1"/>
    <property type="molecule type" value="Genomic_DNA"/>
</dbReference>
<dbReference type="GO" id="GO:0003677">
    <property type="term" value="F:DNA binding"/>
    <property type="evidence" value="ECO:0007669"/>
    <property type="project" value="UniProtKB-KW"/>
</dbReference>